<sequence>MSEVRLPLPVGLRIESILSRGITKQSLSQALKKNSYTEIIAQGADEDEAAYLFKYALEHREDCISAVELGYQFKFLTIRGLKKFLILKYDLIEGEDLIFKGTSLEKVRLKKDWLPEIESAITRYWKICISEEAAAKNEVTAKFILAQNELQV</sequence>
<evidence type="ECO:0008006" key="3">
    <source>
        <dbReference type="Google" id="ProtNLM"/>
    </source>
</evidence>
<dbReference type="EMBL" id="JAFBFI010000012">
    <property type="protein sequence ID" value="MBM7693454.1"/>
    <property type="molecule type" value="Genomic_DNA"/>
</dbReference>
<name>A0ABS2QL60_9BACI</name>
<gene>
    <name evidence="1" type="ORF">JOC77_002894</name>
</gene>
<evidence type="ECO:0000313" key="1">
    <source>
        <dbReference type="EMBL" id="MBM7693454.1"/>
    </source>
</evidence>
<proteinExistence type="predicted"/>
<dbReference type="RefSeq" id="WP_204544183.1">
    <property type="nucleotide sequence ID" value="NZ_JAFBFI010000012.1"/>
</dbReference>
<protein>
    <recommendedName>
        <fullName evidence="3">DUF2507 domain-containing protein</fullName>
    </recommendedName>
</protein>
<comment type="caution">
    <text evidence="1">The sequence shown here is derived from an EMBL/GenBank/DDBJ whole genome shotgun (WGS) entry which is preliminary data.</text>
</comment>
<dbReference type="Proteomes" id="UP000823486">
    <property type="component" value="Unassembled WGS sequence"/>
</dbReference>
<accession>A0ABS2QL60</accession>
<evidence type="ECO:0000313" key="2">
    <source>
        <dbReference type="Proteomes" id="UP000823486"/>
    </source>
</evidence>
<organism evidence="1 2">
    <name type="scientific">Peribacillus deserti</name>
    <dbReference type="NCBI Taxonomy" id="673318"/>
    <lineage>
        <taxon>Bacteria</taxon>
        <taxon>Bacillati</taxon>
        <taxon>Bacillota</taxon>
        <taxon>Bacilli</taxon>
        <taxon>Bacillales</taxon>
        <taxon>Bacillaceae</taxon>
        <taxon>Peribacillus</taxon>
    </lineage>
</organism>
<keyword evidence="2" id="KW-1185">Reference proteome</keyword>
<reference evidence="1 2" key="1">
    <citation type="submission" date="2021-01" db="EMBL/GenBank/DDBJ databases">
        <title>Genomic Encyclopedia of Type Strains, Phase IV (KMG-IV): sequencing the most valuable type-strain genomes for metagenomic binning, comparative biology and taxonomic classification.</title>
        <authorList>
            <person name="Goeker M."/>
        </authorList>
    </citation>
    <scope>NUCLEOTIDE SEQUENCE [LARGE SCALE GENOMIC DNA]</scope>
    <source>
        <strain evidence="1 2">DSM 105482</strain>
    </source>
</reference>